<organism evidence="1 2">
    <name type="scientific">Rhizobium tibeticum</name>
    <dbReference type="NCBI Taxonomy" id="501024"/>
    <lineage>
        <taxon>Bacteria</taxon>
        <taxon>Pseudomonadati</taxon>
        <taxon>Pseudomonadota</taxon>
        <taxon>Alphaproteobacteria</taxon>
        <taxon>Hyphomicrobiales</taxon>
        <taxon>Rhizobiaceae</taxon>
        <taxon>Rhizobium/Agrobacterium group</taxon>
        <taxon>Rhizobium</taxon>
    </lineage>
</organism>
<sequence length="103" mass="11484">MPVRLTALKKILCFLFSYLALDKGKDSTKEGCVVDATKPTKLSALSFKTATLPRTLYETSFRLAHHMPWLDAERMPTVGECDGSSFLSTGSVRVGRDQVRIKF</sequence>
<name>A0ABY1AXM2_9HYPH</name>
<evidence type="ECO:0008006" key="3">
    <source>
        <dbReference type="Google" id="ProtNLM"/>
    </source>
</evidence>
<reference evidence="1 2" key="1">
    <citation type="submission" date="2016-10" db="EMBL/GenBank/DDBJ databases">
        <authorList>
            <person name="Varghese N."/>
            <person name="Submissions S."/>
        </authorList>
    </citation>
    <scope>NUCLEOTIDE SEQUENCE [LARGE SCALE GENOMIC DNA]</scope>
    <source>
        <strain evidence="1 2">CGMCC 1.7071</strain>
    </source>
</reference>
<evidence type="ECO:0000313" key="1">
    <source>
        <dbReference type="EMBL" id="SEP26412.1"/>
    </source>
</evidence>
<proteinExistence type="predicted"/>
<dbReference type="Proteomes" id="UP000198939">
    <property type="component" value="Unassembled WGS sequence"/>
</dbReference>
<accession>A0ABY1AXM2</accession>
<comment type="caution">
    <text evidence="1">The sequence shown here is derived from an EMBL/GenBank/DDBJ whole genome shotgun (WGS) entry which is preliminary data.</text>
</comment>
<gene>
    <name evidence="1" type="ORF">SAMN05216228_106322</name>
</gene>
<keyword evidence="2" id="KW-1185">Reference proteome</keyword>
<protein>
    <recommendedName>
        <fullName evidence="3">Secreted protein</fullName>
    </recommendedName>
</protein>
<evidence type="ECO:0000313" key="2">
    <source>
        <dbReference type="Proteomes" id="UP000198939"/>
    </source>
</evidence>
<dbReference type="EMBL" id="FOCV01000063">
    <property type="protein sequence ID" value="SEP26412.1"/>
    <property type="molecule type" value="Genomic_DNA"/>
</dbReference>